<organism evidence="2 3">
    <name type="scientific">Streptococcus parauberis KRS-02083</name>
    <dbReference type="NCBI Taxonomy" id="1207545"/>
    <lineage>
        <taxon>Bacteria</taxon>
        <taxon>Bacillati</taxon>
        <taxon>Bacillota</taxon>
        <taxon>Bacilli</taxon>
        <taxon>Lactobacillales</taxon>
        <taxon>Streptococcaceae</taxon>
        <taxon>Streptococcus</taxon>
    </lineage>
</organism>
<dbReference type="SUPFAM" id="SSF47413">
    <property type="entry name" value="lambda repressor-like DNA-binding domains"/>
    <property type="match status" value="1"/>
</dbReference>
<dbReference type="InterPro" id="IPR010982">
    <property type="entry name" value="Lambda_DNA-bd_dom_sf"/>
</dbReference>
<dbReference type="Pfam" id="PF01381">
    <property type="entry name" value="HTH_3"/>
    <property type="match status" value="1"/>
</dbReference>
<feature type="domain" description="HTH cro/C1-type" evidence="1">
    <location>
        <begin position="16"/>
        <end position="70"/>
    </location>
</feature>
<keyword evidence="3" id="KW-1185">Reference proteome</keyword>
<accession>A0ABN0IPF0</accession>
<evidence type="ECO:0000313" key="2">
    <source>
        <dbReference type="EMBL" id="EMG24682.1"/>
    </source>
</evidence>
<dbReference type="Gene3D" id="1.10.260.40">
    <property type="entry name" value="lambda repressor-like DNA-binding domains"/>
    <property type="match status" value="1"/>
</dbReference>
<protein>
    <recommendedName>
        <fullName evidence="1">HTH cro/C1-type domain-containing protein</fullName>
    </recommendedName>
</protein>
<dbReference type="EMBL" id="ALYM01000008">
    <property type="protein sequence ID" value="EMG24682.1"/>
    <property type="molecule type" value="Genomic_DNA"/>
</dbReference>
<evidence type="ECO:0000313" key="3">
    <source>
        <dbReference type="Proteomes" id="UP000011769"/>
    </source>
</evidence>
<name>A0ABN0IPF0_9STRE</name>
<dbReference type="CDD" id="cd00093">
    <property type="entry name" value="HTH_XRE"/>
    <property type="match status" value="1"/>
</dbReference>
<dbReference type="Proteomes" id="UP000011769">
    <property type="component" value="Unassembled WGS sequence"/>
</dbReference>
<comment type="caution">
    <text evidence="2">The sequence shown here is derived from an EMBL/GenBank/DDBJ whole genome shotgun (WGS) entry which is preliminary data.</text>
</comment>
<sequence length="81" mass="9438">MALYTEEQKVNISKNINFIRMQKGETLAEFGERLNTSRMTVNNWEKKRNAPKLSNILKIAIIADVTVHDFINNNFAEKRNI</sequence>
<dbReference type="PROSITE" id="PS50943">
    <property type="entry name" value="HTH_CROC1"/>
    <property type="match status" value="1"/>
</dbReference>
<gene>
    <name evidence="2" type="ORF">SPJ1_1941</name>
</gene>
<proteinExistence type="predicted"/>
<dbReference type="RefSeq" id="WP_003108715.1">
    <property type="nucleotide sequence ID" value="NZ_ALYM01000008.1"/>
</dbReference>
<reference evidence="2 3" key="1">
    <citation type="journal article" date="2013" name="PLoS ONE">
        <title>Comparative Genomic Characterization of Three Streptococcus parauberis Strains in Fish Pathogen, as Assessed by Wide-Genome Analyses.</title>
        <authorList>
            <person name="Nho S.W."/>
            <person name="Hikima J."/>
            <person name="Park S.B."/>
            <person name="Jang H.B."/>
            <person name="Cha I.S."/>
            <person name="Yasuike M."/>
            <person name="Nakamura Y."/>
            <person name="Fujiwara A."/>
            <person name="Sano M."/>
            <person name="Kanai K."/>
            <person name="Kondo H."/>
            <person name="Hirono I."/>
            <person name="Takeyama H."/>
            <person name="Aoki T."/>
            <person name="Jung T.S."/>
        </authorList>
    </citation>
    <scope>NUCLEOTIDE SEQUENCE [LARGE SCALE GENOMIC DNA]</scope>
    <source>
        <strain evidence="2 3">KRS-02083</strain>
    </source>
</reference>
<evidence type="ECO:0000259" key="1">
    <source>
        <dbReference type="PROSITE" id="PS50943"/>
    </source>
</evidence>
<dbReference type="SMART" id="SM00530">
    <property type="entry name" value="HTH_XRE"/>
    <property type="match status" value="1"/>
</dbReference>
<dbReference type="InterPro" id="IPR001387">
    <property type="entry name" value="Cro/C1-type_HTH"/>
</dbReference>